<dbReference type="SUPFAM" id="SSF52833">
    <property type="entry name" value="Thioredoxin-like"/>
    <property type="match status" value="1"/>
</dbReference>
<dbReference type="Proteomes" id="UP000093925">
    <property type="component" value="Unassembled WGS sequence"/>
</dbReference>
<dbReference type="RefSeq" id="WP_065139372.1">
    <property type="nucleotide sequence ID" value="NZ_LZLM01000048.1"/>
</dbReference>
<comment type="caution">
    <text evidence="1">The sequence shown here is derived from an EMBL/GenBank/DDBJ whole genome shotgun (WGS) entry which is preliminary data.</text>
</comment>
<reference evidence="1 2" key="1">
    <citation type="submission" date="2016-06" db="EMBL/GenBank/DDBJ databases">
        <authorList>
            <person name="Kjaerup R.B."/>
            <person name="Dalgaard T.S."/>
            <person name="Juul-Madsen H.R."/>
        </authorList>
    </citation>
    <scope>NUCLEOTIDE SEQUENCE [LARGE SCALE GENOMIC DNA]</scope>
    <source>
        <strain evidence="1 2">1276495.2</strain>
    </source>
</reference>
<dbReference type="Pfam" id="PF22234">
    <property type="entry name" value="Rv2466c-like"/>
    <property type="match status" value="1"/>
</dbReference>
<dbReference type="Gene3D" id="3.40.30.10">
    <property type="entry name" value="Glutaredoxin"/>
    <property type="match status" value="1"/>
</dbReference>
<sequence length="208" mass="22511">MTNTIGKHEHSGIPAVTMWFDPVCPYTWNTARWLHGAAIELGFDIDWQLANLAILNEGRELPPPQQTRMADSARVGRLMAAIQREMGTEGLWAAYFTFGQRYFAQPPGTIDDGLIHDVLTAVDARETTARALSDASLDELLQHSHRAGQDALGEPGGSPILSINDHAFFGPVLTAVPPAEQSTAPFDAIATLAATAPFAQLQRPRADA</sequence>
<organism evidence="1 2">
    <name type="scientific">Mycobacterium asiaticum</name>
    <dbReference type="NCBI Taxonomy" id="1790"/>
    <lineage>
        <taxon>Bacteria</taxon>
        <taxon>Bacillati</taxon>
        <taxon>Actinomycetota</taxon>
        <taxon>Actinomycetes</taxon>
        <taxon>Mycobacteriales</taxon>
        <taxon>Mycobacteriaceae</taxon>
        <taxon>Mycobacterium</taxon>
    </lineage>
</organism>
<proteinExistence type="predicted"/>
<dbReference type="InterPro" id="IPR036249">
    <property type="entry name" value="Thioredoxin-like_sf"/>
</dbReference>
<evidence type="ECO:0000313" key="2">
    <source>
        <dbReference type="Proteomes" id="UP000093925"/>
    </source>
</evidence>
<gene>
    <name evidence="1" type="ORF">A5640_07980</name>
</gene>
<dbReference type="InterPro" id="IPR053977">
    <property type="entry name" value="Rv2466c-like"/>
</dbReference>
<accession>A0A1A3KQB5</accession>
<dbReference type="AlphaFoldDB" id="A0A1A3KQB5"/>
<evidence type="ECO:0000313" key="1">
    <source>
        <dbReference type="EMBL" id="OBJ87200.1"/>
    </source>
</evidence>
<dbReference type="EMBL" id="LZLM01000048">
    <property type="protein sequence ID" value="OBJ87200.1"/>
    <property type="molecule type" value="Genomic_DNA"/>
</dbReference>
<protein>
    <recommendedName>
        <fullName evidence="3">DSBA-like thioredoxin domain-containing protein</fullName>
    </recommendedName>
</protein>
<name>A0A1A3KQB5_MYCAS</name>
<evidence type="ECO:0008006" key="3">
    <source>
        <dbReference type="Google" id="ProtNLM"/>
    </source>
</evidence>